<evidence type="ECO:0000313" key="14">
    <source>
        <dbReference type="Proteomes" id="UP000054321"/>
    </source>
</evidence>
<organism evidence="13 14">
    <name type="scientific">Oidiodendron maius (strain Zn)</name>
    <dbReference type="NCBI Taxonomy" id="913774"/>
    <lineage>
        <taxon>Eukaryota</taxon>
        <taxon>Fungi</taxon>
        <taxon>Dikarya</taxon>
        <taxon>Ascomycota</taxon>
        <taxon>Pezizomycotina</taxon>
        <taxon>Leotiomycetes</taxon>
        <taxon>Leotiomycetes incertae sedis</taxon>
        <taxon>Myxotrichaceae</taxon>
        <taxon>Oidiodendron</taxon>
    </lineage>
</organism>
<keyword evidence="11" id="KW-0472">Membrane</keyword>
<dbReference type="Pfam" id="PF02434">
    <property type="entry name" value="Fringe"/>
    <property type="match status" value="1"/>
</dbReference>
<evidence type="ECO:0000256" key="7">
    <source>
        <dbReference type="ARBA" id="ARBA00022692"/>
    </source>
</evidence>
<dbReference type="InParanoid" id="A0A0C3GNN4"/>
<evidence type="ECO:0000256" key="8">
    <source>
        <dbReference type="ARBA" id="ARBA00022741"/>
    </source>
</evidence>
<keyword evidence="10" id="KW-1133">Transmembrane helix</keyword>
<evidence type="ECO:0000256" key="10">
    <source>
        <dbReference type="ARBA" id="ARBA00022989"/>
    </source>
</evidence>
<evidence type="ECO:0000256" key="4">
    <source>
        <dbReference type="ARBA" id="ARBA00012557"/>
    </source>
</evidence>
<protein>
    <recommendedName>
        <fullName evidence="4">N-acetylgalactosaminide beta-1,3-galactosyltransferase</fullName>
        <ecNumber evidence="4">2.4.1.122</ecNumber>
    </recommendedName>
</protein>
<keyword evidence="6 13" id="KW-0808">Transferase</keyword>
<comment type="subcellular location">
    <subcellularLocation>
        <location evidence="1">Membrane</location>
        <topology evidence="1">Single-pass type II membrane protein</topology>
    </subcellularLocation>
</comment>
<dbReference type="AlphaFoldDB" id="A0A0C3GNN4"/>
<comment type="pathway">
    <text evidence="2">Protein modification; protein glycosylation.</text>
</comment>
<keyword evidence="5" id="KW-0328">Glycosyltransferase</keyword>
<evidence type="ECO:0000256" key="5">
    <source>
        <dbReference type="ARBA" id="ARBA00022676"/>
    </source>
</evidence>
<name>A0A0C3GNN4_OIDMZ</name>
<comment type="similarity">
    <text evidence="3">Belongs to the glycosyltransferase 31 family. Beta3-Gal-T subfamily.</text>
</comment>
<evidence type="ECO:0000256" key="9">
    <source>
        <dbReference type="ARBA" id="ARBA00022968"/>
    </source>
</evidence>
<sequence>MVKLGGSIPRLALVAAALVLILLNFYIYLPQPVLGNGNSRISNDGCEWLTGLERVVITVKTGATEASQKIPVQMRTSLRCAPHVLVFSDMAQRIGDIELHDVLGDTADEVKDGNPAFEIYRKQQELKDPEEIHRQLKSFKTPGTNEAAAWTLDKYKNMHLVEKAWALRPDMDWYLHVDADTYVMLPSLAAWLKRLDKKKHLYLGRSIPVDGITFGHGGSGILLSGEAMRMFAVDNVGTAARWDPIVNSSCCGDLLLSRALWEIGIPRVLHAWPSINGESPTTMPFGEQQWCEPIVTMHHVTAEEMSAAAKFEKGRPDMSKPVLFEEFFKGVSIQDYPEHKKHWDNLGLDHWDNMAYGYTSPGTILKDIKSADACNSLCAKDERCFQSRFDGSECTVLDTGFVVGKERNPTGNSIWDSYWNATRIDKWVARQQLCASTVKFPHELHS</sequence>
<dbReference type="GO" id="GO:0016263">
    <property type="term" value="F:glycoprotein-N-acetylgalactosamine 3-beta-galactosyltransferase activity"/>
    <property type="evidence" value="ECO:0007669"/>
    <property type="project" value="UniProtKB-EC"/>
</dbReference>
<proteinExistence type="inferred from homology"/>
<evidence type="ECO:0000256" key="6">
    <source>
        <dbReference type="ARBA" id="ARBA00022679"/>
    </source>
</evidence>
<reference evidence="13 14" key="1">
    <citation type="submission" date="2014-04" db="EMBL/GenBank/DDBJ databases">
        <authorList>
            <consortium name="DOE Joint Genome Institute"/>
            <person name="Kuo A."/>
            <person name="Martino E."/>
            <person name="Perotto S."/>
            <person name="Kohler A."/>
            <person name="Nagy L.G."/>
            <person name="Floudas D."/>
            <person name="Copeland A."/>
            <person name="Barry K.W."/>
            <person name="Cichocki N."/>
            <person name="Veneault-Fourrey C."/>
            <person name="LaButti K."/>
            <person name="Lindquist E.A."/>
            <person name="Lipzen A."/>
            <person name="Lundell T."/>
            <person name="Morin E."/>
            <person name="Murat C."/>
            <person name="Sun H."/>
            <person name="Tunlid A."/>
            <person name="Henrissat B."/>
            <person name="Grigoriev I.V."/>
            <person name="Hibbett D.S."/>
            <person name="Martin F."/>
            <person name="Nordberg H.P."/>
            <person name="Cantor M.N."/>
            <person name="Hua S.X."/>
        </authorList>
    </citation>
    <scope>NUCLEOTIDE SEQUENCE [LARGE SCALE GENOMIC DNA]</scope>
    <source>
        <strain evidence="13 14">Zn</strain>
    </source>
</reference>
<dbReference type="Gene3D" id="3.90.550.50">
    <property type="match status" value="1"/>
</dbReference>
<dbReference type="HOGENOM" id="CLU_022549_1_1_1"/>
<dbReference type="EC" id="2.4.1.122" evidence="4"/>
<evidence type="ECO:0000256" key="1">
    <source>
        <dbReference type="ARBA" id="ARBA00004606"/>
    </source>
</evidence>
<evidence type="ECO:0000313" key="13">
    <source>
        <dbReference type="EMBL" id="KIM97610.1"/>
    </source>
</evidence>
<dbReference type="STRING" id="913774.A0A0C3GNN4"/>
<keyword evidence="8" id="KW-0547">Nucleotide-binding</keyword>
<evidence type="ECO:0000256" key="11">
    <source>
        <dbReference type="ARBA" id="ARBA00023136"/>
    </source>
</evidence>
<dbReference type="Proteomes" id="UP000054321">
    <property type="component" value="Unassembled WGS sequence"/>
</dbReference>
<keyword evidence="7" id="KW-0812">Transmembrane</keyword>
<keyword evidence="9" id="KW-0735">Signal-anchor</keyword>
<accession>A0A0C3GNN4</accession>
<dbReference type="GO" id="GO:0000166">
    <property type="term" value="F:nucleotide binding"/>
    <property type="evidence" value="ECO:0007669"/>
    <property type="project" value="UniProtKB-KW"/>
</dbReference>
<evidence type="ECO:0000259" key="12">
    <source>
        <dbReference type="Pfam" id="PF02434"/>
    </source>
</evidence>
<dbReference type="OrthoDB" id="414175at2759"/>
<evidence type="ECO:0000256" key="2">
    <source>
        <dbReference type="ARBA" id="ARBA00004922"/>
    </source>
</evidence>
<feature type="domain" description="Fringe-like glycosyltransferase" evidence="12">
    <location>
        <begin position="156"/>
        <end position="206"/>
    </location>
</feature>
<evidence type="ECO:0000256" key="3">
    <source>
        <dbReference type="ARBA" id="ARBA00006462"/>
    </source>
</evidence>
<dbReference type="GO" id="GO:0016020">
    <property type="term" value="C:membrane"/>
    <property type="evidence" value="ECO:0007669"/>
    <property type="project" value="UniProtKB-SubCell"/>
</dbReference>
<dbReference type="EMBL" id="KN832881">
    <property type="protein sequence ID" value="KIM97610.1"/>
    <property type="molecule type" value="Genomic_DNA"/>
</dbReference>
<reference evidence="14" key="2">
    <citation type="submission" date="2015-01" db="EMBL/GenBank/DDBJ databases">
        <title>Evolutionary Origins and Diversification of the Mycorrhizal Mutualists.</title>
        <authorList>
            <consortium name="DOE Joint Genome Institute"/>
            <consortium name="Mycorrhizal Genomics Consortium"/>
            <person name="Kohler A."/>
            <person name="Kuo A."/>
            <person name="Nagy L.G."/>
            <person name="Floudas D."/>
            <person name="Copeland A."/>
            <person name="Barry K.W."/>
            <person name="Cichocki N."/>
            <person name="Veneault-Fourrey C."/>
            <person name="LaButti K."/>
            <person name="Lindquist E.A."/>
            <person name="Lipzen A."/>
            <person name="Lundell T."/>
            <person name="Morin E."/>
            <person name="Murat C."/>
            <person name="Riley R."/>
            <person name="Ohm R."/>
            <person name="Sun H."/>
            <person name="Tunlid A."/>
            <person name="Henrissat B."/>
            <person name="Grigoriev I.V."/>
            <person name="Hibbett D.S."/>
            <person name="Martin F."/>
        </authorList>
    </citation>
    <scope>NUCLEOTIDE SEQUENCE [LARGE SCALE GENOMIC DNA]</scope>
    <source>
        <strain evidence="14">Zn</strain>
    </source>
</reference>
<dbReference type="PANTHER" id="PTHR23033">
    <property type="entry name" value="BETA1,3-GALACTOSYLTRANSFERASE"/>
    <property type="match status" value="1"/>
</dbReference>
<dbReference type="InterPro" id="IPR003378">
    <property type="entry name" value="Fringe-like_glycosylTrfase"/>
</dbReference>
<dbReference type="PANTHER" id="PTHR23033:SF40">
    <property type="entry name" value="APPLE DOMAIN-CONTAINING PROTEIN"/>
    <property type="match status" value="1"/>
</dbReference>
<dbReference type="InterPro" id="IPR026050">
    <property type="entry name" value="C1GALT1/C1GALT1_chp1"/>
</dbReference>
<keyword evidence="14" id="KW-1185">Reference proteome</keyword>
<gene>
    <name evidence="13" type="ORF">OIDMADRAFT_167588</name>
</gene>